<organism evidence="3 4">
    <name type="scientific">Crucibulum laeve</name>
    <dbReference type="NCBI Taxonomy" id="68775"/>
    <lineage>
        <taxon>Eukaryota</taxon>
        <taxon>Fungi</taxon>
        <taxon>Dikarya</taxon>
        <taxon>Basidiomycota</taxon>
        <taxon>Agaricomycotina</taxon>
        <taxon>Agaricomycetes</taxon>
        <taxon>Agaricomycetidae</taxon>
        <taxon>Agaricales</taxon>
        <taxon>Agaricineae</taxon>
        <taxon>Nidulariaceae</taxon>
        <taxon>Crucibulum</taxon>
    </lineage>
</organism>
<gene>
    <name evidence="3" type="ORF">BDQ12DRAFT_675820</name>
</gene>
<accession>A0A5C3MRJ8</accession>
<protein>
    <recommendedName>
        <fullName evidence="2">NACHT domain-containing protein</fullName>
    </recommendedName>
</protein>
<dbReference type="Gene3D" id="3.40.50.300">
    <property type="entry name" value="P-loop containing nucleotide triphosphate hydrolases"/>
    <property type="match status" value="1"/>
</dbReference>
<name>A0A5C3MRJ8_9AGAR</name>
<evidence type="ECO:0000259" key="2">
    <source>
        <dbReference type="PROSITE" id="PS50837"/>
    </source>
</evidence>
<dbReference type="InterPro" id="IPR027417">
    <property type="entry name" value="P-loop_NTPase"/>
</dbReference>
<dbReference type="PANTHER" id="PTHR10039">
    <property type="entry name" value="AMELOGENIN"/>
    <property type="match status" value="1"/>
</dbReference>
<reference evidence="3 4" key="1">
    <citation type="journal article" date="2019" name="Nat. Ecol. Evol.">
        <title>Megaphylogeny resolves global patterns of mushroom evolution.</title>
        <authorList>
            <person name="Varga T."/>
            <person name="Krizsan K."/>
            <person name="Foldi C."/>
            <person name="Dima B."/>
            <person name="Sanchez-Garcia M."/>
            <person name="Sanchez-Ramirez S."/>
            <person name="Szollosi G.J."/>
            <person name="Szarkandi J.G."/>
            <person name="Papp V."/>
            <person name="Albert L."/>
            <person name="Andreopoulos W."/>
            <person name="Angelini C."/>
            <person name="Antonin V."/>
            <person name="Barry K.W."/>
            <person name="Bougher N.L."/>
            <person name="Buchanan P."/>
            <person name="Buyck B."/>
            <person name="Bense V."/>
            <person name="Catcheside P."/>
            <person name="Chovatia M."/>
            <person name="Cooper J."/>
            <person name="Damon W."/>
            <person name="Desjardin D."/>
            <person name="Finy P."/>
            <person name="Geml J."/>
            <person name="Haridas S."/>
            <person name="Hughes K."/>
            <person name="Justo A."/>
            <person name="Karasinski D."/>
            <person name="Kautmanova I."/>
            <person name="Kiss B."/>
            <person name="Kocsube S."/>
            <person name="Kotiranta H."/>
            <person name="LaButti K.M."/>
            <person name="Lechner B.E."/>
            <person name="Liimatainen K."/>
            <person name="Lipzen A."/>
            <person name="Lukacs Z."/>
            <person name="Mihaltcheva S."/>
            <person name="Morgado L.N."/>
            <person name="Niskanen T."/>
            <person name="Noordeloos M.E."/>
            <person name="Ohm R.A."/>
            <person name="Ortiz-Santana B."/>
            <person name="Ovrebo C."/>
            <person name="Racz N."/>
            <person name="Riley R."/>
            <person name="Savchenko A."/>
            <person name="Shiryaev A."/>
            <person name="Soop K."/>
            <person name="Spirin V."/>
            <person name="Szebenyi C."/>
            <person name="Tomsovsky M."/>
            <person name="Tulloss R.E."/>
            <person name="Uehling J."/>
            <person name="Grigoriev I.V."/>
            <person name="Vagvolgyi C."/>
            <person name="Papp T."/>
            <person name="Martin F.M."/>
            <person name="Miettinen O."/>
            <person name="Hibbett D.S."/>
            <person name="Nagy L.G."/>
        </authorList>
    </citation>
    <scope>NUCLEOTIDE SEQUENCE [LARGE SCALE GENOMIC DNA]</scope>
    <source>
        <strain evidence="3 4">CBS 166.37</strain>
    </source>
</reference>
<proteinExistence type="predicted"/>
<dbReference type="STRING" id="68775.A0A5C3MRJ8"/>
<sequence>MPILPNAHNFIINGGTFTENNNVNGLHMLYGFVASGASHDSAERYPPPKCHPETRQAILADILEWIEDFNGTFQAIWLNGPAGAGKSAIAQTVAEECASRNQLAASFFFSRTVPDRNNPDRLVPTLAYQLAINIPGTATRIKEILNKSIEIQLDELVMKPVTDVERTSLLSKVITIDGLDECQGEASQRLILQLVHKLLNAQFPIHILIASRPEPWIRDEFDAPTFSEKCRRITLTTSISANEDIRTVLRDGFCSIHESPRHRHTMKLVPKPWPSSRDIEELVRKSSGQFIYASTVLKYVGDADFMPTQRLKQVLTLTPTYSSAFSELDQLYLQVLLTCPDIKQTMHILGIILTASKAYKVDENPLAASTRLPNLRIIEQLLSLEPGEGYLALRRLHSLIQLPEVDEAANSQVYIQFCHASFPDFLRDQNRSGDYCIDDEGEIHAEITLSCLRIMESPIKSGTQEDLMGWAFAICSWCYHWRNASPSISLISGITKFDIQNNWIKVILAKPDYSTFLPLPWESFLELLAPFLTKPEDDLRSLLGDICMITSNELEHFIGNDDNDSDSDKKYPFAESADSLKAIHSGNIKIRRLVVEALDKCFVQCIEQSPVPRYLLFILALIPRPRNTSTESDYRLPVKLLRLAAQSSHPWGCEKVLSEHGIDLLHLSNINGEELNENYFQWSAEGIFDTVTPFFRRVYDRGYDEWICHTPELFEFLEDSGRSGIYCIDIEMRRHITMHLLSLSAQVLYNEEGYWKNQGPYLDSILYNLNMSFFSDTVLDYISINYFNQMRMIIFEDFEDESSGFPWRIWYFSSERTQ</sequence>
<dbReference type="Proteomes" id="UP000308652">
    <property type="component" value="Unassembled WGS sequence"/>
</dbReference>
<dbReference type="PANTHER" id="PTHR10039:SF17">
    <property type="entry name" value="FUNGAL STAND N-TERMINAL GOODBYE DOMAIN-CONTAINING PROTEIN-RELATED"/>
    <property type="match status" value="1"/>
</dbReference>
<dbReference type="InterPro" id="IPR056884">
    <property type="entry name" value="NPHP3-like_N"/>
</dbReference>
<dbReference type="OrthoDB" id="5967843at2759"/>
<dbReference type="InterPro" id="IPR007111">
    <property type="entry name" value="NACHT_NTPase"/>
</dbReference>
<feature type="domain" description="NACHT" evidence="2">
    <location>
        <begin position="74"/>
        <end position="213"/>
    </location>
</feature>
<dbReference type="AlphaFoldDB" id="A0A5C3MRJ8"/>
<evidence type="ECO:0000313" key="3">
    <source>
        <dbReference type="EMBL" id="TFK43931.1"/>
    </source>
</evidence>
<dbReference type="PROSITE" id="PS50837">
    <property type="entry name" value="NACHT"/>
    <property type="match status" value="1"/>
</dbReference>
<dbReference type="SUPFAM" id="SSF52540">
    <property type="entry name" value="P-loop containing nucleoside triphosphate hydrolases"/>
    <property type="match status" value="1"/>
</dbReference>
<keyword evidence="1" id="KW-0677">Repeat</keyword>
<dbReference type="Pfam" id="PF24883">
    <property type="entry name" value="NPHP3_N"/>
    <property type="match status" value="1"/>
</dbReference>
<evidence type="ECO:0000313" key="4">
    <source>
        <dbReference type="Proteomes" id="UP000308652"/>
    </source>
</evidence>
<keyword evidence="4" id="KW-1185">Reference proteome</keyword>
<evidence type="ECO:0000256" key="1">
    <source>
        <dbReference type="ARBA" id="ARBA00022737"/>
    </source>
</evidence>
<dbReference type="EMBL" id="ML213591">
    <property type="protein sequence ID" value="TFK43931.1"/>
    <property type="molecule type" value="Genomic_DNA"/>
</dbReference>